<dbReference type="GO" id="GO:0005524">
    <property type="term" value="F:ATP binding"/>
    <property type="evidence" value="ECO:0007669"/>
    <property type="project" value="UniProtKB-KW"/>
</dbReference>
<keyword evidence="2" id="KW-0378">Hydrolase</keyword>
<dbReference type="InterPro" id="IPR046843">
    <property type="entry name" value="LonB_AAA-LID"/>
</dbReference>
<comment type="catalytic activity">
    <reaction evidence="2">
        <text>Hydrolysis of proteins in presence of ATP.</text>
        <dbReference type="EC" id="3.4.21.53"/>
    </reaction>
</comment>
<comment type="caution">
    <text evidence="4">The sequence shown here is derived from an EMBL/GenBank/DDBJ whole genome shotgun (WGS) entry which is preliminary data.</text>
</comment>
<dbReference type="PRINTS" id="PR00830">
    <property type="entry name" value="ENDOLAPTASE"/>
</dbReference>
<proteinExistence type="inferred from homology"/>
<protein>
    <recommendedName>
        <fullName evidence="2">endopeptidase La</fullName>
        <ecNumber evidence="2">3.4.21.53</ecNumber>
    </recommendedName>
</protein>
<accession>A0A4Z0D9E8</accession>
<dbReference type="Pfam" id="PF13654">
    <property type="entry name" value="AAA_32"/>
    <property type="match status" value="1"/>
</dbReference>
<dbReference type="PANTHER" id="PTHR10046">
    <property type="entry name" value="ATP DEPENDENT LON PROTEASE FAMILY MEMBER"/>
    <property type="match status" value="1"/>
</dbReference>
<dbReference type="InterPro" id="IPR014721">
    <property type="entry name" value="Ribsml_uS5_D2-typ_fold_subgr"/>
</dbReference>
<dbReference type="InterPro" id="IPR046844">
    <property type="entry name" value="Lon-like_helical"/>
</dbReference>
<evidence type="ECO:0000256" key="1">
    <source>
        <dbReference type="ARBA" id="ARBA00022670"/>
    </source>
</evidence>
<keyword evidence="1 2" id="KW-0645">Protease</keyword>
<dbReference type="GO" id="GO:0004176">
    <property type="term" value="F:ATP-dependent peptidase activity"/>
    <property type="evidence" value="ECO:0007669"/>
    <property type="project" value="UniProtKB-UniRule"/>
</dbReference>
<gene>
    <name evidence="4" type="ORF">E4100_02570</name>
</gene>
<evidence type="ECO:0000256" key="2">
    <source>
        <dbReference type="PROSITE-ProRule" id="PRU01122"/>
    </source>
</evidence>
<feature type="active site" evidence="2">
    <location>
        <position position="655"/>
    </location>
</feature>
<feature type="domain" description="Lon proteolytic" evidence="3">
    <location>
        <begin position="565"/>
        <end position="760"/>
    </location>
</feature>
<sequence length="790" mass="90253">MNKQYRLYPEDLKSNCSLDKFDFETTKDLEPLRGIIGQERGTKALQFGLMMNKKGYNIYVSGMSGTGRSSFAYSIAEEFCKKRPVPKDWVYVYNFSNNDSPQALSFEAGKGKEFKKDLEGAINDLRKEIPEKFQGIEYETRMNDIFKVINQKKSDIVKKLNEKSTQYGFVYTPSETGLVSIPVKNGKPISEEEYANLSLEEREKLIASYEELRSATVEEFDALRILDEELEKSLIQLDKTLASEVVTFQINKLKNKYDGSEKTLNFFERLEEDIMENINRFKKKITPMNYGFPFYENMEESFFTRYKVNLFVDNSNLEHAPIINETNPVYINLMGNVEYKSLMGVLTTDFTQIKPGSLHQANGGYIIFQMKEILNNPISWEMLKRALKTEEINIENYNRLLGLAITDSLKPEPIPLDVKVIIIGDNYTYDLLYTYDDDFRKLFKVMADFDVEMNKNSQNLANMGYFIANQCKTNGLKHLDKKAVERIIEYSSRIAEHKDKLSTNFNQIIEILYEADFWANEDKALLINEDHVLRAIDEKISRVNKYEEKINEMFKEGTLILDIDGERVGEINGLAVIGTGEYSFGKPNKITATVYSGRDGILNIERETKQSGPIHTKGVLTLNGYIGERYAKDKPLGVTIGLGFEQSYSYIEGDSASCAELYAILSALSGYPIKQSIAITGSMNQKGRVQPIGGVNEKIEGFFRLCKEIGFTGEQGVIIPKSNVKNLILKDEVVEKVREGKFNIYAIEDVKDGVEIMFGKTMEELDKAIFENLKKINEDKDKLDKEKSGD</sequence>
<dbReference type="AlphaFoldDB" id="A0A4Z0D9E8"/>
<dbReference type="InterPro" id="IPR020568">
    <property type="entry name" value="Ribosomal_Su5_D2-typ_SF"/>
</dbReference>
<dbReference type="Pfam" id="PF20436">
    <property type="entry name" value="LonB_AAA-LID"/>
    <property type="match status" value="1"/>
</dbReference>
<evidence type="ECO:0000313" key="4">
    <source>
        <dbReference type="EMBL" id="TFZ41483.1"/>
    </source>
</evidence>
<feature type="active site" evidence="2">
    <location>
        <position position="698"/>
    </location>
</feature>
<keyword evidence="2" id="KW-0720">Serine protease</keyword>
<reference evidence="4 5" key="1">
    <citation type="submission" date="2019-03" db="EMBL/GenBank/DDBJ databases">
        <title>Draft genome sequence data and analysis of a Fermenting Bacterium, Soehngenia longevitae strain 1933PT, isolated from petroleum reservoir in Azerbaijan.</title>
        <authorList>
            <person name="Grouzdev D.S."/>
            <person name="Bidzhieva S.K."/>
            <person name="Sokolova D.S."/>
            <person name="Tourova T.P."/>
            <person name="Poltaraus A.B."/>
            <person name="Nazina T.N."/>
        </authorList>
    </citation>
    <scope>NUCLEOTIDE SEQUENCE [LARGE SCALE GENOMIC DNA]</scope>
    <source>
        <strain evidence="4 5">1933P</strain>
    </source>
</reference>
<dbReference type="SUPFAM" id="SSF54211">
    <property type="entry name" value="Ribosomal protein S5 domain 2-like"/>
    <property type="match status" value="1"/>
</dbReference>
<dbReference type="GO" id="GO:0006508">
    <property type="term" value="P:proteolysis"/>
    <property type="evidence" value="ECO:0007669"/>
    <property type="project" value="UniProtKB-KW"/>
</dbReference>
<dbReference type="EC" id="3.4.21.53" evidence="2"/>
<keyword evidence="4" id="KW-0547">Nucleotide-binding</keyword>
<dbReference type="GO" id="GO:0030163">
    <property type="term" value="P:protein catabolic process"/>
    <property type="evidence" value="ECO:0007669"/>
    <property type="project" value="InterPro"/>
</dbReference>
<dbReference type="InterPro" id="IPR008269">
    <property type="entry name" value="Lon_proteolytic"/>
</dbReference>
<organism evidence="4 5">
    <name type="scientific">Soehngenia longivitae</name>
    <dbReference type="NCBI Taxonomy" id="2562294"/>
    <lineage>
        <taxon>Bacteria</taxon>
        <taxon>Bacillati</taxon>
        <taxon>Bacillota</taxon>
        <taxon>Tissierellia</taxon>
        <taxon>Tissierellales</taxon>
        <taxon>Tissierellaceae</taxon>
        <taxon>Soehngenia</taxon>
    </lineage>
</organism>
<dbReference type="SUPFAM" id="SSF52540">
    <property type="entry name" value="P-loop containing nucleoside triphosphate hydrolases"/>
    <property type="match status" value="1"/>
</dbReference>
<evidence type="ECO:0000259" key="3">
    <source>
        <dbReference type="PROSITE" id="PS51786"/>
    </source>
</evidence>
<dbReference type="InterPro" id="IPR027417">
    <property type="entry name" value="P-loop_NTPase"/>
</dbReference>
<dbReference type="Pfam" id="PF05362">
    <property type="entry name" value="Lon_C"/>
    <property type="match status" value="1"/>
</dbReference>
<dbReference type="EMBL" id="SRIB01000002">
    <property type="protein sequence ID" value="TFZ41483.1"/>
    <property type="molecule type" value="Genomic_DNA"/>
</dbReference>
<dbReference type="PROSITE" id="PS51786">
    <property type="entry name" value="LON_PROTEOLYTIC"/>
    <property type="match status" value="1"/>
</dbReference>
<dbReference type="Gene3D" id="3.30.230.10">
    <property type="match status" value="1"/>
</dbReference>
<keyword evidence="5" id="KW-1185">Reference proteome</keyword>
<dbReference type="Gene3D" id="1.10.8.60">
    <property type="match status" value="1"/>
</dbReference>
<comment type="similarity">
    <text evidence="2">Belongs to the peptidase S16 family.</text>
</comment>
<dbReference type="Proteomes" id="UP000298381">
    <property type="component" value="Unassembled WGS sequence"/>
</dbReference>
<dbReference type="Pfam" id="PF20437">
    <property type="entry name" value="LonC_helical"/>
    <property type="match status" value="1"/>
</dbReference>
<evidence type="ECO:0000313" key="5">
    <source>
        <dbReference type="Proteomes" id="UP000298381"/>
    </source>
</evidence>
<dbReference type="GO" id="GO:0004252">
    <property type="term" value="F:serine-type endopeptidase activity"/>
    <property type="evidence" value="ECO:0007669"/>
    <property type="project" value="UniProtKB-UniRule"/>
</dbReference>
<keyword evidence="4" id="KW-0067">ATP-binding</keyword>
<dbReference type="OrthoDB" id="9758568at2"/>
<dbReference type="InterPro" id="IPR027065">
    <property type="entry name" value="Lon_Prtase"/>
</dbReference>
<dbReference type="InterPro" id="IPR041699">
    <property type="entry name" value="AAA_32"/>
</dbReference>
<name>A0A4Z0D9E8_9FIRM</name>
<dbReference type="Gene3D" id="3.40.50.300">
    <property type="entry name" value="P-loop containing nucleotide triphosphate hydrolases"/>
    <property type="match status" value="2"/>
</dbReference>
<dbReference type="RefSeq" id="WP_135270471.1">
    <property type="nucleotide sequence ID" value="NZ_SRIB01000002.1"/>
</dbReference>